<evidence type="ECO:0000256" key="1">
    <source>
        <dbReference type="PIRSR" id="PIRSR018249-1"/>
    </source>
</evidence>
<dbReference type="EMBL" id="BMKR01000005">
    <property type="protein sequence ID" value="GGF71619.1"/>
    <property type="molecule type" value="Genomic_DNA"/>
</dbReference>
<dbReference type="InterPro" id="IPR029063">
    <property type="entry name" value="SAM-dependent_MTases_sf"/>
</dbReference>
<keyword evidence="1" id="KW-0862">Zinc</keyword>
<feature type="binding site" evidence="2">
    <location>
        <position position="174"/>
    </location>
    <ligand>
        <name>S-adenosyl-L-methionine</name>
        <dbReference type="ChEBI" id="CHEBI:59789"/>
    </ligand>
</feature>
<dbReference type="InterPro" id="IPR052939">
    <property type="entry name" value="23S_rRNA_MeTrnsfrase_RlmA"/>
</dbReference>
<evidence type="ECO:0000313" key="4">
    <source>
        <dbReference type="EMBL" id="GGF71619.1"/>
    </source>
</evidence>
<evidence type="ECO:0000256" key="2">
    <source>
        <dbReference type="PIRSR" id="PIRSR018249-2"/>
    </source>
</evidence>
<dbReference type="InterPro" id="IPR016718">
    <property type="entry name" value="rRNA_m1G-MeTrfase_A_prd"/>
</dbReference>
<dbReference type="Proteomes" id="UP000637643">
    <property type="component" value="Unassembled WGS sequence"/>
</dbReference>
<feature type="binding site" evidence="2">
    <location>
        <begin position="82"/>
        <end position="83"/>
    </location>
    <ligand>
        <name>S-adenosyl-L-methionine</name>
        <dbReference type="ChEBI" id="CHEBI:59789"/>
    </ligand>
</feature>
<dbReference type="SUPFAM" id="SSF53335">
    <property type="entry name" value="S-adenosyl-L-methionine-dependent methyltransferases"/>
    <property type="match status" value="1"/>
</dbReference>
<keyword evidence="2" id="KW-0949">S-adenosyl-L-methionine</keyword>
<feature type="binding site" evidence="1">
    <location>
        <position position="9"/>
    </location>
    <ligand>
        <name>Zn(2+)</name>
        <dbReference type="ChEBI" id="CHEBI:29105"/>
    </ligand>
</feature>
<name>A0A917C6S1_9BACL</name>
<comment type="caution">
    <text evidence="4">The sequence shown here is derived from an EMBL/GenBank/DDBJ whole genome shotgun (WGS) entry which is preliminary data.</text>
</comment>
<keyword evidence="1" id="KW-0479">Metal-binding</keyword>
<feature type="binding site" evidence="1">
    <location>
        <position position="13"/>
    </location>
    <ligand>
        <name>Zn(2+)</name>
        <dbReference type="ChEBI" id="CHEBI:29105"/>
    </ligand>
</feature>
<evidence type="ECO:0000313" key="5">
    <source>
        <dbReference type="Proteomes" id="UP000637643"/>
    </source>
</evidence>
<dbReference type="PANTHER" id="PTHR43460:SF1">
    <property type="entry name" value="METHYLTRANSFERASE TYPE 11 DOMAIN-CONTAINING PROTEIN"/>
    <property type="match status" value="1"/>
</dbReference>
<feature type="binding site" evidence="2">
    <location>
        <position position="51"/>
    </location>
    <ligand>
        <name>S-adenosyl-L-methionine</name>
        <dbReference type="ChEBI" id="CHEBI:59789"/>
    </ligand>
</feature>
<dbReference type="Gene3D" id="3.40.50.150">
    <property type="entry name" value="Vaccinia Virus protein VP39"/>
    <property type="match status" value="1"/>
</dbReference>
<sequence>MAKFQSFICSRGHCYDLSKYGTLNFSRREVKTKYDKRLFAARRAICQSGFYDPLYEIIGQRIAASGSGRPQGVRLLDAGCGEGSHLTAILDNIAGSTQTEPLGVGIDLSKEGIISAARAYRNSIWCVADLARCPFADKGFDFILNILSPSNYSEFHRMLSREGEVIKVIPGRDYLGELREQIRKPLNTQAYSNKRTLERFKDHFANMDVEHLRYSLPVSSSLLDSLLNMTPLLWGVEEEQVERIRVKGLQQITVDLTLLCGRLSI</sequence>
<protein>
    <recommendedName>
        <fullName evidence="3">Methyltransferase domain-containing protein</fullName>
    </recommendedName>
</protein>
<gene>
    <name evidence="4" type="ORF">GCM10010912_15940</name>
</gene>
<dbReference type="AlphaFoldDB" id="A0A917C6S1"/>
<dbReference type="GO" id="GO:0008168">
    <property type="term" value="F:methyltransferase activity"/>
    <property type="evidence" value="ECO:0007669"/>
    <property type="project" value="InterPro"/>
</dbReference>
<dbReference type="InterPro" id="IPR041698">
    <property type="entry name" value="Methyltransf_25"/>
</dbReference>
<keyword evidence="5" id="KW-1185">Reference proteome</keyword>
<dbReference type="PANTHER" id="PTHR43460">
    <property type="entry name" value="METHYLTRANSFERASE"/>
    <property type="match status" value="1"/>
</dbReference>
<organism evidence="4 5">
    <name type="scientific">Paenibacillus albidus</name>
    <dbReference type="NCBI Taxonomy" id="2041023"/>
    <lineage>
        <taxon>Bacteria</taxon>
        <taxon>Bacillati</taxon>
        <taxon>Bacillota</taxon>
        <taxon>Bacilli</taxon>
        <taxon>Bacillales</taxon>
        <taxon>Paenibacillaceae</taxon>
        <taxon>Paenibacillus</taxon>
    </lineage>
</organism>
<proteinExistence type="predicted"/>
<accession>A0A917C6S1</accession>
<dbReference type="Pfam" id="PF13649">
    <property type="entry name" value="Methyltransf_25"/>
    <property type="match status" value="1"/>
</dbReference>
<dbReference type="PIRSF" id="PIRSF018249">
    <property type="entry name" value="MyrA_prd"/>
    <property type="match status" value="1"/>
</dbReference>
<feature type="domain" description="Methyltransferase" evidence="3">
    <location>
        <begin position="76"/>
        <end position="148"/>
    </location>
</feature>
<evidence type="ECO:0000259" key="3">
    <source>
        <dbReference type="Pfam" id="PF13649"/>
    </source>
</evidence>
<dbReference type="GO" id="GO:0046872">
    <property type="term" value="F:metal ion binding"/>
    <property type="evidence" value="ECO:0007669"/>
    <property type="project" value="UniProtKB-KW"/>
</dbReference>
<reference evidence="4" key="1">
    <citation type="journal article" date="2014" name="Int. J. Syst. Evol. Microbiol.">
        <title>Complete genome sequence of Corynebacterium casei LMG S-19264T (=DSM 44701T), isolated from a smear-ripened cheese.</title>
        <authorList>
            <consortium name="US DOE Joint Genome Institute (JGI-PGF)"/>
            <person name="Walter F."/>
            <person name="Albersmeier A."/>
            <person name="Kalinowski J."/>
            <person name="Ruckert C."/>
        </authorList>
    </citation>
    <scope>NUCLEOTIDE SEQUENCE</scope>
    <source>
        <strain evidence="4">CGMCC 1.16134</strain>
    </source>
</reference>
<reference evidence="4" key="2">
    <citation type="submission" date="2020-09" db="EMBL/GenBank/DDBJ databases">
        <authorList>
            <person name="Sun Q."/>
            <person name="Zhou Y."/>
        </authorList>
    </citation>
    <scope>NUCLEOTIDE SEQUENCE</scope>
    <source>
        <strain evidence="4">CGMCC 1.16134</strain>
    </source>
</reference>